<protein>
    <submittedName>
        <fullName evidence="8">Cyclin-T1-5</fullName>
    </submittedName>
</protein>
<feature type="compositionally biased region" description="Basic and acidic residues" evidence="6">
    <location>
        <begin position="559"/>
        <end position="569"/>
    </location>
</feature>
<evidence type="ECO:0000256" key="3">
    <source>
        <dbReference type="ARBA" id="ARBA00023306"/>
    </source>
</evidence>
<feature type="compositionally biased region" description="Acidic residues" evidence="6">
    <location>
        <begin position="528"/>
        <end position="537"/>
    </location>
</feature>
<feature type="domain" description="Cyclin-like" evidence="7">
    <location>
        <begin position="180"/>
        <end position="265"/>
    </location>
</feature>
<dbReference type="Pfam" id="PF21797">
    <property type="entry name" value="CycT2-like_C"/>
    <property type="match status" value="1"/>
</dbReference>
<keyword evidence="2 5" id="KW-0195">Cyclin</keyword>
<dbReference type="CDD" id="cd20588">
    <property type="entry name" value="CYCLIN_AcCycT_rpt2"/>
    <property type="match status" value="1"/>
</dbReference>
<feature type="compositionally biased region" description="Basic and acidic residues" evidence="6">
    <location>
        <begin position="9"/>
        <end position="18"/>
    </location>
</feature>
<dbReference type="InterPro" id="IPR006671">
    <property type="entry name" value="Cyclin_N"/>
</dbReference>
<keyword evidence="3" id="KW-0131">Cell cycle</keyword>
<feature type="compositionally biased region" description="Basic and acidic residues" evidence="6">
    <location>
        <begin position="491"/>
        <end position="509"/>
    </location>
</feature>
<dbReference type="PANTHER" id="PTHR10026">
    <property type="entry name" value="CYCLIN"/>
    <property type="match status" value="1"/>
</dbReference>
<dbReference type="AlphaFoldDB" id="A0ABD1TJU9"/>
<feature type="compositionally biased region" description="Polar residues" evidence="6">
    <location>
        <begin position="336"/>
        <end position="348"/>
    </location>
</feature>
<feature type="compositionally biased region" description="Acidic residues" evidence="6">
    <location>
        <begin position="459"/>
        <end position="470"/>
    </location>
</feature>
<evidence type="ECO:0000256" key="1">
    <source>
        <dbReference type="ARBA" id="ARBA00022618"/>
    </source>
</evidence>
<proteinExistence type="inferred from homology"/>
<dbReference type="Pfam" id="PF00134">
    <property type="entry name" value="Cyclin_N"/>
    <property type="match status" value="1"/>
</dbReference>
<evidence type="ECO:0000313" key="9">
    <source>
        <dbReference type="Proteomes" id="UP001604336"/>
    </source>
</evidence>
<comment type="caution">
    <text evidence="8">The sequence shown here is derived from an EMBL/GenBank/DDBJ whole genome shotgun (WGS) entry which is preliminary data.</text>
</comment>
<evidence type="ECO:0000256" key="4">
    <source>
        <dbReference type="ARBA" id="ARBA00061204"/>
    </source>
</evidence>
<evidence type="ECO:0000256" key="5">
    <source>
        <dbReference type="RuleBase" id="RU000383"/>
    </source>
</evidence>
<evidence type="ECO:0000259" key="7">
    <source>
        <dbReference type="SMART" id="SM00385"/>
    </source>
</evidence>
<dbReference type="Gene3D" id="1.10.472.10">
    <property type="entry name" value="Cyclin-like"/>
    <property type="match status" value="2"/>
</dbReference>
<dbReference type="SUPFAM" id="SSF47954">
    <property type="entry name" value="Cyclin-like"/>
    <property type="match status" value="2"/>
</dbReference>
<dbReference type="FunFam" id="1.10.472.10:FF:000026">
    <property type="entry name" value="Cyclin-T1-5 like"/>
    <property type="match status" value="1"/>
</dbReference>
<dbReference type="Proteomes" id="UP001604336">
    <property type="component" value="Unassembled WGS sequence"/>
</dbReference>
<feature type="region of interest" description="Disordered" evidence="6">
    <location>
        <begin position="271"/>
        <end position="355"/>
    </location>
</feature>
<keyword evidence="1" id="KW-0132">Cell division</keyword>
<feature type="region of interest" description="Disordered" evidence="6">
    <location>
        <begin position="367"/>
        <end position="579"/>
    </location>
</feature>
<feature type="domain" description="Cyclin-like" evidence="7">
    <location>
        <begin position="65"/>
        <end position="167"/>
    </location>
</feature>
<evidence type="ECO:0000313" key="8">
    <source>
        <dbReference type="EMBL" id="KAL2513010.1"/>
    </source>
</evidence>
<name>A0ABD1TJU9_9LAMI</name>
<dbReference type="InterPro" id="IPR043198">
    <property type="entry name" value="Cyclin/Ssn8"/>
</dbReference>
<dbReference type="GO" id="GO:0051301">
    <property type="term" value="P:cell division"/>
    <property type="evidence" value="ECO:0007669"/>
    <property type="project" value="UniProtKB-KW"/>
</dbReference>
<feature type="region of interest" description="Disordered" evidence="6">
    <location>
        <begin position="1"/>
        <end position="38"/>
    </location>
</feature>
<reference evidence="9" key="1">
    <citation type="submission" date="2024-07" db="EMBL/GenBank/DDBJ databases">
        <title>Two chromosome-level genome assemblies of Korean endemic species Abeliophyllum distichum and Forsythia ovata (Oleaceae).</title>
        <authorList>
            <person name="Jang H."/>
        </authorList>
    </citation>
    <scope>NUCLEOTIDE SEQUENCE [LARGE SCALE GENOMIC DNA]</scope>
</reference>
<gene>
    <name evidence="8" type="ORF">Adt_18610</name>
</gene>
<feature type="compositionally biased region" description="Basic and acidic residues" evidence="6">
    <location>
        <begin position="389"/>
        <end position="412"/>
    </location>
</feature>
<feature type="compositionally biased region" description="Basic and acidic residues" evidence="6">
    <location>
        <begin position="429"/>
        <end position="458"/>
    </location>
</feature>
<keyword evidence="9" id="KW-1185">Reference proteome</keyword>
<accession>A0ABD1TJU9</accession>
<organism evidence="8 9">
    <name type="scientific">Abeliophyllum distichum</name>
    <dbReference type="NCBI Taxonomy" id="126358"/>
    <lineage>
        <taxon>Eukaryota</taxon>
        <taxon>Viridiplantae</taxon>
        <taxon>Streptophyta</taxon>
        <taxon>Embryophyta</taxon>
        <taxon>Tracheophyta</taxon>
        <taxon>Spermatophyta</taxon>
        <taxon>Magnoliopsida</taxon>
        <taxon>eudicotyledons</taxon>
        <taxon>Gunneridae</taxon>
        <taxon>Pentapetalae</taxon>
        <taxon>asterids</taxon>
        <taxon>lamiids</taxon>
        <taxon>Lamiales</taxon>
        <taxon>Oleaceae</taxon>
        <taxon>Forsythieae</taxon>
        <taxon>Abeliophyllum</taxon>
    </lineage>
</organism>
<dbReference type="CDD" id="cd20587">
    <property type="entry name" value="CYCLIN_AcCycT_rpt1"/>
    <property type="match status" value="1"/>
</dbReference>
<dbReference type="EMBL" id="JBFOLK010000005">
    <property type="protein sequence ID" value="KAL2513010.1"/>
    <property type="molecule type" value="Genomic_DNA"/>
</dbReference>
<evidence type="ECO:0000256" key="2">
    <source>
        <dbReference type="ARBA" id="ARBA00023127"/>
    </source>
</evidence>
<sequence>MAALFPGDPSHHGVHEGNYKVSQANPEEGGGRWYLSRKDIEENSPSRRDGIDLKKEAYLRKSYCTFLQDLGMRLKVPQVTIATAIIFCHRFFLRQSHVKNDRRTIATVCMFLAGKVEETPRPLKDVILVSYEIIHKKDPAAVQRIKQKEVYEQQKELILLGERVVLTTLGFDLNLHHPYKPLVEAIKKFKVAQNALAQVAWNFVNDGLRTSLCLQFKPHHIAAGAIFLAAKFLKVKLPSDGEKVWWQEFDVTPRQLEEVSNQMLELYEQNRVPPSQASEAEGSAGGSRPLPKAPASEEHVTSHSNSSKPSRPVPDQPHADNHNGQPRMTLARNNDHGSTNMNAEINSINDRKGDEEIDNTYNHELEVLPHEGNTGDIWTKSEFGLDGPGQEHEENVGRTERRNSLDLKDKYHSRNPGPKDGTVGQSPQDARKKIDREKVKAALERRKARGDITRKIDPMDELERELEDVELPGQSEKIKHDRKQSWLKSSNRPDHENLHHAKYPDEGGDMHYQAMKGKSSHGEKFDSVEEGEVELFDDANQGYRSPRSNNRKRKASSTPDKHVEVKQRNDYMLGSHNHD</sequence>
<dbReference type="FunFam" id="1.10.472.10:FF:000028">
    <property type="entry name" value="Cyclin-T1-5 like"/>
    <property type="match status" value="1"/>
</dbReference>
<comment type="similarity">
    <text evidence="4">Belongs to the cyclin family. Cyclin T subfamily.</text>
</comment>
<dbReference type="SMART" id="SM00385">
    <property type="entry name" value="CYCLIN"/>
    <property type="match status" value="2"/>
</dbReference>
<dbReference type="InterPro" id="IPR036915">
    <property type="entry name" value="Cyclin-like_sf"/>
</dbReference>
<evidence type="ECO:0000256" key="6">
    <source>
        <dbReference type="SAM" id="MobiDB-lite"/>
    </source>
</evidence>
<dbReference type="InterPro" id="IPR013763">
    <property type="entry name" value="Cyclin-like_dom"/>
</dbReference>